<accession>B8HRT7</accession>
<reference evidence="2" key="1">
    <citation type="submission" date="2009-01" db="EMBL/GenBank/DDBJ databases">
        <title>Complete sequence of chromosome Cyanothece sp. PCC 7425.</title>
        <authorList>
            <consortium name="US DOE Joint Genome Institute"/>
            <person name="Lucas S."/>
            <person name="Copeland A."/>
            <person name="Lapidus A."/>
            <person name="Glavina del Rio T."/>
            <person name="Dalin E."/>
            <person name="Tice H."/>
            <person name="Bruce D."/>
            <person name="Goodwin L."/>
            <person name="Pitluck S."/>
            <person name="Sims D."/>
            <person name="Meineke L."/>
            <person name="Brettin T."/>
            <person name="Detter J.C."/>
            <person name="Han C."/>
            <person name="Larimer F."/>
            <person name="Land M."/>
            <person name="Hauser L."/>
            <person name="Kyrpides N."/>
            <person name="Ovchinnikova G."/>
            <person name="Liberton M."/>
            <person name="Stoeckel J."/>
            <person name="Banerjee A."/>
            <person name="Singh A."/>
            <person name="Page L."/>
            <person name="Sato H."/>
            <person name="Zhao L."/>
            <person name="Sherman L."/>
            <person name="Pakrasi H."/>
            <person name="Richardson P."/>
        </authorList>
    </citation>
    <scope>NUCLEOTIDE SEQUENCE</scope>
    <source>
        <strain evidence="2">PCC 7425</strain>
    </source>
</reference>
<proteinExistence type="predicted"/>
<gene>
    <name evidence="2" type="ordered locus">Cyan7425_0200</name>
</gene>
<keyword evidence="1" id="KW-0812">Transmembrane</keyword>
<name>B8HRT7_CYAP4</name>
<dbReference type="EMBL" id="CP001344">
    <property type="protein sequence ID" value="ACL42596.1"/>
    <property type="molecule type" value="Genomic_DNA"/>
</dbReference>
<dbReference type="AlphaFoldDB" id="B8HRT7"/>
<sequence length="56" mass="6051">MLEKLGANGLMIVFCVSLTVVTTITLCAVLSGYSGKVQIKMGFLEVIVEKFISQVK</sequence>
<keyword evidence="1" id="KW-1133">Transmembrane helix</keyword>
<evidence type="ECO:0000256" key="1">
    <source>
        <dbReference type="SAM" id="Phobius"/>
    </source>
</evidence>
<keyword evidence="1" id="KW-0472">Membrane</keyword>
<dbReference type="HOGENOM" id="CLU_3006639_0_0_3"/>
<organism evidence="2">
    <name type="scientific">Cyanothece sp. (strain PCC 7425 / ATCC 29141)</name>
    <dbReference type="NCBI Taxonomy" id="395961"/>
    <lineage>
        <taxon>Bacteria</taxon>
        <taxon>Bacillati</taxon>
        <taxon>Cyanobacteriota</taxon>
        <taxon>Cyanophyceae</taxon>
        <taxon>Gomontiellales</taxon>
        <taxon>Cyanothecaceae</taxon>
        <taxon>Cyanothece</taxon>
    </lineage>
</organism>
<dbReference type="KEGG" id="cyn:Cyan7425_0200"/>
<evidence type="ECO:0000313" key="2">
    <source>
        <dbReference type="EMBL" id="ACL42596.1"/>
    </source>
</evidence>
<protein>
    <submittedName>
        <fullName evidence="2">Uncharacterized protein</fullName>
    </submittedName>
</protein>
<feature type="transmembrane region" description="Helical" evidence="1">
    <location>
        <begin position="6"/>
        <end position="33"/>
    </location>
</feature>